<evidence type="ECO:0000256" key="2">
    <source>
        <dbReference type="ARBA" id="ARBA00009321"/>
    </source>
</evidence>
<proteinExistence type="inferred from homology"/>
<keyword evidence="3" id="KW-0285">Flavoprotein</keyword>
<evidence type="ECO:0000256" key="3">
    <source>
        <dbReference type="ARBA" id="ARBA00022630"/>
    </source>
</evidence>
<gene>
    <name evidence="7" type="primary">glf</name>
    <name evidence="7" type="ORF">JIN81_12250</name>
</gene>
<keyword evidence="8" id="KW-1185">Reference proteome</keyword>
<accession>A0A934VBV8</accession>
<comment type="similarity">
    <text evidence="2">Belongs to the UDP-galactopyranose/dTDP-fucopyranose mutase family.</text>
</comment>
<organism evidence="7 8">
    <name type="scientific">Haloferula rosea</name>
    <dbReference type="NCBI Taxonomy" id="490093"/>
    <lineage>
        <taxon>Bacteria</taxon>
        <taxon>Pseudomonadati</taxon>
        <taxon>Verrucomicrobiota</taxon>
        <taxon>Verrucomicrobiia</taxon>
        <taxon>Verrucomicrobiales</taxon>
        <taxon>Verrucomicrobiaceae</taxon>
        <taxon>Haloferula</taxon>
    </lineage>
</organism>
<evidence type="ECO:0000259" key="6">
    <source>
        <dbReference type="Pfam" id="PF03275"/>
    </source>
</evidence>
<dbReference type="SUPFAM" id="SSF51971">
    <property type="entry name" value="Nucleotide-binding domain"/>
    <property type="match status" value="1"/>
</dbReference>
<dbReference type="EMBL" id="JAENII010000009">
    <property type="protein sequence ID" value="MBK1827793.1"/>
    <property type="molecule type" value="Genomic_DNA"/>
</dbReference>
<name>A0A934VBV8_9BACT</name>
<dbReference type="InterPro" id="IPR004379">
    <property type="entry name" value="UDP-GALP_mutase"/>
</dbReference>
<dbReference type="GO" id="GO:0005829">
    <property type="term" value="C:cytosol"/>
    <property type="evidence" value="ECO:0007669"/>
    <property type="project" value="TreeGrafter"/>
</dbReference>
<dbReference type="EC" id="5.4.99.9" evidence="7"/>
<dbReference type="RefSeq" id="WP_200279895.1">
    <property type="nucleotide sequence ID" value="NZ_JAENII010000009.1"/>
</dbReference>
<dbReference type="Pfam" id="PF13450">
    <property type="entry name" value="NAD_binding_8"/>
    <property type="match status" value="1"/>
</dbReference>
<comment type="caution">
    <text evidence="7">The sequence shown here is derived from an EMBL/GenBank/DDBJ whole genome shotgun (WGS) entry which is preliminary data.</text>
</comment>
<dbReference type="InterPro" id="IPR015899">
    <property type="entry name" value="UDP-GalPyranose_mutase_C"/>
</dbReference>
<evidence type="ECO:0000256" key="5">
    <source>
        <dbReference type="ARBA" id="ARBA00023235"/>
    </source>
</evidence>
<dbReference type="PANTHER" id="PTHR21197">
    <property type="entry name" value="UDP-GALACTOPYRANOSE MUTASE"/>
    <property type="match status" value="1"/>
</dbReference>
<evidence type="ECO:0000313" key="8">
    <source>
        <dbReference type="Proteomes" id="UP000658278"/>
    </source>
</evidence>
<keyword evidence="5 7" id="KW-0413">Isomerase</keyword>
<dbReference type="Pfam" id="PF03275">
    <property type="entry name" value="GLF"/>
    <property type="match status" value="1"/>
</dbReference>
<feature type="domain" description="UDP-galactopyranose mutase C-terminal" evidence="6">
    <location>
        <begin position="149"/>
        <end position="363"/>
    </location>
</feature>
<comment type="cofactor">
    <cofactor evidence="1">
        <name>FAD</name>
        <dbReference type="ChEBI" id="CHEBI:57692"/>
    </cofactor>
</comment>
<evidence type="ECO:0000256" key="1">
    <source>
        <dbReference type="ARBA" id="ARBA00001974"/>
    </source>
</evidence>
<dbReference type="AlphaFoldDB" id="A0A934VBV8"/>
<reference evidence="7" key="1">
    <citation type="submission" date="2021-01" db="EMBL/GenBank/DDBJ databases">
        <title>Modified the classification status of verrucomicrobia.</title>
        <authorList>
            <person name="Feng X."/>
        </authorList>
    </citation>
    <scope>NUCLEOTIDE SEQUENCE</scope>
    <source>
        <strain evidence="7">KCTC 22201</strain>
    </source>
</reference>
<dbReference type="Gene3D" id="3.40.50.720">
    <property type="entry name" value="NAD(P)-binding Rossmann-like Domain"/>
    <property type="match status" value="3"/>
</dbReference>
<dbReference type="NCBIfam" id="TIGR00031">
    <property type="entry name" value="UDP-GALP_mutase"/>
    <property type="match status" value="1"/>
</dbReference>
<evidence type="ECO:0000256" key="4">
    <source>
        <dbReference type="ARBA" id="ARBA00022827"/>
    </source>
</evidence>
<evidence type="ECO:0000313" key="7">
    <source>
        <dbReference type="EMBL" id="MBK1827793.1"/>
    </source>
</evidence>
<dbReference type="GO" id="GO:0008767">
    <property type="term" value="F:UDP-galactopyranose mutase activity"/>
    <property type="evidence" value="ECO:0007669"/>
    <property type="project" value="UniProtKB-EC"/>
</dbReference>
<dbReference type="PANTHER" id="PTHR21197:SF0">
    <property type="entry name" value="UDP-GALACTOPYRANOSE MUTASE"/>
    <property type="match status" value="1"/>
</dbReference>
<dbReference type="SUPFAM" id="SSF54373">
    <property type="entry name" value="FAD-linked reductases, C-terminal domain"/>
    <property type="match status" value="1"/>
</dbReference>
<dbReference type="GO" id="GO:0050660">
    <property type="term" value="F:flavin adenine dinucleotide binding"/>
    <property type="evidence" value="ECO:0007669"/>
    <property type="project" value="TreeGrafter"/>
</dbReference>
<sequence>MATEVDFLIVGAGFSGLVIGQRLASAGWKCVVVDRRDHLGGNAYDAPDKAGVLTHQYGPHYFRSNSQRIVDHLSQFTGWHPVDYKIKSFTDGRYWSFPINLNTFEELIGRPSTAEKFEAWLGSNRIAIDKPANSEEIILAQVGRELYEKFFKGYTIKQWKRHPRELDASVCGRIPIRTNRDDRYLRESFQALPENGYTAMFERMLDASPGLELHLGVDFSEARKRWTCRHLVYSGPIDEYFGRRFGALPYRSLRFESESFDGDSLRARKEISGKKGFWQPAMQVNYPDENVPFTRIVEIKHATGQRIDATSIVREFPKDWSEGDEPYYPVPADDSAAIYRQYAELAARESKVSFIGRLATYRYYNMDQVTGMALAEAERLLKRYGTPIPLDQSE</sequence>
<keyword evidence="4" id="KW-0274">FAD</keyword>
<protein>
    <submittedName>
        <fullName evidence="7">UDP-galactopyranose mutase</fullName>
        <ecNumber evidence="7">5.4.99.9</ecNumber>
    </submittedName>
</protein>
<dbReference type="Proteomes" id="UP000658278">
    <property type="component" value="Unassembled WGS sequence"/>
</dbReference>